<comment type="caution">
    <text evidence="1">The sequence shown here is derived from an EMBL/GenBank/DDBJ whole genome shotgun (WGS) entry which is preliminary data.</text>
</comment>
<dbReference type="RefSeq" id="WP_386741645.1">
    <property type="nucleotide sequence ID" value="NZ_JBHRYA010000001.1"/>
</dbReference>
<evidence type="ECO:0000313" key="1">
    <source>
        <dbReference type="EMBL" id="MFC3714702.1"/>
    </source>
</evidence>
<name>A0ABV7XEY6_9GAMM</name>
<accession>A0ABV7XEY6</accession>
<proteinExistence type="predicted"/>
<protein>
    <submittedName>
        <fullName evidence="1">Uncharacterized protein</fullName>
    </submittedName>
</protein>
<sequence>MIANKTVETDADVEDYLAAVERRRRSGLRPRRLLVSVPDPRQPIVARHAQKPSGT</sequence>
<keyword evidence="2" id="KW-1185">Reference proteome</keyword>
<reference evidence="2" key="1">
    <citation type="journal article" date="2019" name="Int. J. Syst. Evol. Microbiol.">
        <title>The Global Catalogue of Microorganisms (GCM) 10K type strain sequencing project: providing services to taxonomists for standard genome sequencing and annotation.</title>
        <authorList>
            <consortium name="The Broad Institute Genomics Platform"/>
            <consortium name="The Broad Institute Genome Sequencing Center for Infectious Disease"/>
            <person name="Wu L."/>
            <person name="Ma J."/>
        </authorList>
    </citation>
    <scope>NUCLEOTIDE SEQUENCE [LARGE SCALE GENOMIC DNA]</scope>
    <source>
        <strain evidence="2">KCTC 42441</strain>
    </source>
</reference>
<dbReference type="EMBL" id="JBHRYA010000001">
    <property type="protein sequence ID" value="MFC3714702.1"/>
    <property type="molecule type" value="Genomic_DNA"/>
</dbReference>
<evidence type="ECO:0000313" key="2">
    <source>
        <dbReference type="Proteomes" id="UP001595705"/>
    </source>
</evidence>
<dbReference type="Proteomes" id="UP001595705">
    <property type="component" value="Unassembled WGS sequence"/>
</dbReference>
<gene>
    <name evidence="1" type="ORF">ACFONC_00835</name>
</gene>
<organism evidence="1 2">
    <name type="scientific">Luteimonas soli</name>
    <dbReference type="NCBI Taxonomy" id="1648966"/>
    <lineage>
        <taxon>Bacteria</taxon>
        <taxon>Pseudomonadati</taxon>
        <taxon>Pseudomonadota</taxon>
        <taxon>Gammaproteobacteria</taxon>
        <taxon>Lysobacterales</taxon>
        <taxon>Lysobacteraceae</taxon>
        <taxon>Luteimonas</taxon>
    </lineage>
</organism>